<dbReference type="Proteomes" id="UP001241758">
    <property type="component" value="Unassembled WGS sequence"/>
</dbReference>
<keyword evidence="2" id="KW-0813">Transport</keyword>
<feature type="region of interest" description="Disordered" evidence="5">
    <location>
        <begin position="29"/>
        <end position="59"/>
    </location>
</feature>
<accession>A0ABT6WK53</accession>
<keyword evidence="3 6" id="KW-0732">Signal</keyword>
<proteinExistence type="inferred from homology"/>
<dbReference type="InterPro" id="IPR051455">
    <property type="entry name" value="Bact_solute-bind_prot3"/>
</dbReference>
<dbReference type="PROSITE" id="PS01039">
    <property type="entry name" value="SBP_BACTERIAL_3"/>
    <property type="match status" value="1"/>
</dbReference>
<evidence type="ECO:0000256" key="4">
    <source>
        <dbReference type="RuleBase" id="RU003744"/>
    </source>
</evidence>
<evidence type="ECO:0000256" key="6">
    <source>
        <dbReference type="SAM" id="SignalP"/>
    </source>
</evidence>
<feature type="chain" id="PRO_5046037176" evidence="6">
    <location>
        <begin position="22"/>
        <end position="314"/>
    </location>
</feature>
<feature type="signal peptide" evidence="6">
    <location>
        <begin position="1"/>
        <end position="21"/>
    </location>
</feature>
<dbReference type="Pfam" id="PF00497">
    <property type="entry name" value="SBP_bac_3"/>
    <property type="match status" value="1"/>
</dbReference>
<dbReference type="PANTHER" id="PTHR30085:SF6">
    <property type="entry name" value="ABC TRANSPORTER GLUTAMINE-BINDING PROTEIN GLNH"/>
    <property type="match status" value="1"/>
</dbReference>
<evidence type="ECO:0000256" key="3">
    <source>
        <dbReference type="ARBA" id="ARBA00022729"/>
    </source>
</evidence>
<dbReference type="PANTHER" id="PTHR30085">
    <property type="entry name" value="AMINO ACID ABC TRANSPORTER PERMEASE"/>
    <property type="match status" value="1"/>
</dbReference>
<gene>
    <name evidence="8" type="ORF">QLQ12_15975</name>
</gene>
<protein>
    <submittedName>
        <fullName evidence="8">Glutamate ABC transporter substrate-binding protein</fullName>
    </submittedName>
</protein>
<reference evidence="8 9" key="1">
    <citation type="submission" date="2023-05" db="EMBL/GenBank/DDBJ databases">
        <title>Actinoplanes sp. NEAU-A12 genome sequencing.</title>
        <authorList>
            <person name="Wang Z.-S."/>
        </authorList>
    </citation>
    <scope>NUCLEOTIDE SEQUENCE [LARGE SCALE GENOMIC DNA]</scope>
    <source>
        <strain evidence="8 9">NEAU-A12</strain>
    </source>
</reference>
<dbReference type="PROSITE" id="PS51257">
    <property type="entry name" value="PROKAR_LIPOPROTEIN"/>
    <property type="match status" value="1"/>
</dbReference>
<comment type="caution">
    <text evidence="8">The sequence shown here is derived from an EMBL/GenBank/DDBJ whole genome shotgun (WGS) entry which is preliminary data.</text>
</comment>
<dbReference type="Gene3D" id="3.40.190.10">
    <property type="entry name" value="Periplasmic binding protein-like II"/>
    <property type="match status" value="2"/>
</dbReference>
<evidence type="ECO:0000313" key="8">
    <source>
        <dbReference type="EMBL" id="MDI6100101.1"/>
    </source>
</evidence>
<dbReference type="SMART" id="SM00062">
    <property type="entry name" value="PBPb"/>
    <property type="match status" value="1"/>
</dbReference>
<dbReference type="EMBL" id="JASCTH010000009">
    <property type="protein sequence ID" value="MDI6100101.1"/>
    <property type="molecule type" value="Genomic_DNA"/>
</dbReference>
<feature type="compositionally biased region" description="Low complexity" evidence="5">
    <location>
        <begin position="29"/>
        <end position="44"/>
    </location>
</feature>
<evidence type="ECO:0000313" key="9">
    <source>
        <dbReference type="Proteomes" id="UP001241758"/>
    </source>
</evidence>
<dbReference type="RefSeq" id="WP_282760701.1">
    <property type="nucleotide sequence ID" value="NZ_JASCTH010000009.1"/>
</dbReference>
<feature type="domain" description="Solute-binding protein family 3/N-terminal" evidence="7">
    <location>
        <begin position="78"/>
        <end position="302"/>
    </location>
</feature>
<evidence type="ECO:0000259" key="7">
    <source>
        <dbReference type="SMART" id="SM00062"/>
    </source>
</evidence>
<dbReference type="SUPFAM" id="SSF53850">
    <property type="entry name" value="Periplasmic binding protein-like II"/>
    <property type="match status" value="1"/>
</dbReference>
<evidence type="ECO:0000256" key="5">
    <source>
        <dbReference type="SAM" id="MobiDB-lite"/>
    </source>
</evidence>
<evidence type="ECO:0000256" key="2">
    <source>
        <dbReference type="ARBA" id="ARBA00022448"/>
    </source>
</evidence>
<dbReference type="CDD" id="cd13690">
    <property type="entry name" value="PBP2_GluB"/>
    <property type="match status" value="1"/>
</dbReference>
<organism evidence="8 9">
    <name type="scientific">Actinoplanes sandaracinus</name>
    <dbReference type="NCBI Taxonomy" id="3045177"/>
    <lineage>
        <taxon>Bacteria</taxon>
        <taxon>Bacillati</taxon>
        <taxon>Actinomycetota</taxon>
        <taxon>Actinomycetes</taxon>
        <taxon>Micromonosporales</taxon>
        <taxon>Micromonosporaceae</taxon>
        <taxon>Actinoplanes</taxon>
    </lineage>
</organism>
<dbReference type="InterPro" id="IPR018313">
    <property type="entry name" value="SBP_3_CS"/>
</dbReference>
<keyword evidence="9" id="KW-1185">Reference proteome</keyword>
<evidence type="ECO:0000256" key="1">
    <source>
        <dbReference type="ARBA" id="ARBA00010333"/>
    </source>
</evidence>
<name>A0ABT6WK53_9ACTN</name>
<sequence length="314" mass="33346">MRAVLTAATAALLLAGLTACTGDPVPEPAATPSVAAPAATTAAPASPPACDARTSWRPSRGLEIPATGRLREISDRGRLILGTSQDTLLFASRDPFTGRIEGFDVDMGRQIAKAIFGDENRLEVRVVPRAKRIEAVTSGQVDLVINTMTTNCTRWEQVDFSTVYFEAGQRVLVGKDSAVERIEDLGGRTVCAAEGSTSLGNIGKVAVDPKPVAVGRADFGACLVAFQRGEVEAISTDDTILAGLAAQDPYAKVVGVPFTEEPYAIAIDKKNRDLTEFVNAVLERMRADGTWKAVHDRWLGASGPAPQPPAARYR</sequence>
<comment type="similarity">
    <text evidence="1 4">Belongs to the bacterial solute-binding protein 3 family.</text>
</comment>
<dbReference type="InterPro" id="IPR001638">
    <property type="entry name" value="Solute-binding_3/MltF_N"/>
</dbReference>